<proteinExistence type="predicted"/>
<reference evidence="1" key="1">
    <citation type="submission" date="2022-02" db="EMBL/GenBank/DDBJ databases">
        <title>Plant Genome Project.</title>
        <authorList>
            <person name="Zhang R.-G."/>
        </authorList>
    </citation>
    <scope>NUCLEOTIDE SEQUENCE</scope>
    <source>
        <strain evidence="1">AT1</strain>
    </source>
</reference>
<comment type="caution">
    <text evidence="1">The sequence shown here is derived from an EMBL/GenBank/DDBJ whole genome shotgun (WGS) entry which is preliminary data.</text>
</comment>
<accession>A0ACC0PQ08</accession>
<evidence type="ECO:0000313" key="1">
    <source>
        <dbReference type="EMBL" id="KAI8566802.1"/>
    </source>
</evidence>
<evidence type="ECO:0000313" key="2">
    <source>
        <dbReference type="Proteomes" id="UP001062846"/>
    </source>
</evidence>
<keyword evidence="2" id="KW-1185">Reference proteome</keyword>
<dbReference type="EMBL" id="CM046389">
    <property type="protein sequence ID" value="KAI8566802.1"/>
    <property type="molecule type" value="Genomic_DNA"/>
</dbReference>
<dbReference type="Proteomes" id="UP001062846">
    <property type="component" value="Chromosome 2"/>
</dbReference>
<gene>
    <name evidence="1" type="ORF">RHMOL_Rhmol02G0070100</name>
</gene>
<organism evidence="1 2">
    <name type="scientific">Rhododendron molle</name>
    <name type="common">Chinese azalea</name>
    <name type="synonym">Azalea mollis</name>
    <dbReference type="NCBI Taxonomy" id="49168"/>
    <lineage>
        <taxon>Eukaryota</taxon>
        <taxon>Viridiplantae</taxon>
        <taxon>Streptophyta</taxon>
        <taxon>Embryophyta</taxon>
        <taxon>Tracheophyta</taxon>
        <taxon>Spermatophyta</taxon>
        <taxon>Magnoliopsida</taxon>
        <taxon>eudicotyledons</taxon>
        <taxon>Gunneridae</taxon>
        <taxon>Pentapetalae</taxon>
        <taxon>asterids</taxon>
        <taxon>Ericales</taxon>
        <taxon>Ericaceae</taxon>
        <taxon>Ericoideae</taxon>
        <taxon>Rhodoreae</taxon>
        <taxon>Rhododendron</taxon>
    </lineage>
</organism>
<protein>
    <submittedName>
        <fullName evidence="1">Uncharacterized protein</fullName>
    </submittedName>
</protein>
<name>A0ACC0PQ08_RHOML</name>
<sequence>MGGPIFSHWKVQGSSDGAKTWSCILLELMHMYFTALRIVALPKIVGAKSYLNLTRCRVTSCGLMVIDDMGNRPNGDGPELGLGKERRGNLKEMKRALGMEFDDLNSKSRESEKEVNMLQMKIQEVNNNLSKLHKDMDSRKRFIESRVQSLDPQAIIDSYLQVLDSAKEKRDMQKSKYNIADGMRQMFDPFERVARAHHICPCCERPFSAEEEDDFVKKQRVKATSSAEHIKVLAVESSNADSSFQQLDKLRVVYEEYAKIGNETIPLAEKKLIELNEELDQKSTALDDVLGVLAQIKADKDSVEALVPPVENVDRLYQEIQALQKQVDDLEYKLDFRGQGVKSKEEIQLELNTLQSTKDSLHNDLEKLRDERRDMENDLSNIRLRWHRLREDKVEAAKQLSNVKMAEDELDRLSEEKSQVDLDEKHLAEALGPLSNEKEKWLGDYNDLKGKLNSDYEEQAEVRRNYQQGVETLLGLTSKIKEYAIWSLGVIYVVLLSVILIINLLSTRYNDSRKGDRLKELQEKQALSESELGSCEIRKQEIVAELDRSKELIQKQVEVKRNIEDNLKYRKTRDEIDELTREIESLEEKMMKIGGVSTIEADLVKLTQERERLLSELNRCKGTMSVYQSNVSKNKVELKQAQYKDIDKRYYDQLIQLKTTEMANKDLDRYYNALDKALMRFHTMKMEEINKIIRELWQQTYRGQDIDYIFIHSDSEGAGTRSYSYRVLMQTGNAELEMRGRCSAGQKVLASLIIRLALAETFCLNCGILALDEPTTNLDGPNAESLAAALLRIMEDRKGQENFQLIVITHDERFAQLIGQRQHAERYYRVTKDDQ</sequence>